<gene>
    <name evidence="1" type="ORF">GCM10023143_11420</name>
</gene>
<name>A0ABP8FKF9_9BACT</name>
<dbReference type="Proteomes" id="UP001501207">
    <property type="component" value="Unassembled WGS sequence"/>
</dbReference>
<evidence type="ECO:0000313" key="1">
    <source>
        <dbReference type="EMBL" id="GAA4305873.1"/>
    </source>
</evidence>
<comment type="caution">
    <text evidence="1">The sequence shown here is derived from an EMBL/GenBank/DDBJ whole genome shotgun (WGS) entry which is preliminary data.</text>
</comment>
<keyword evidence="2" id="KW-1185">Reference proteome</keyword>
<evidence type="ECO:0000313" key="2">
    <source>
        <dbReference type="Proteomes" id="UP001501207"/>
    </source>
</evidence>
<protein>
    <submittedName>
        <fullName evidence="1">Uncharacterized protein</fullName>
    </submittedName>
</protein>
<proteinExistence type="predicted"/>
<sequence length="290" mass="31250">MEKQDVIKKVVANGRLESHLFLQHTQALFGPLNKKPALKPVWANNKLSFVQAGNSQLISTTVGTPPEGYATNGFVWDRGADEALFVAFISPENPVGIYIDGIHAGDWIEITSATGICSFSKDTGHSAISGIIGLISEGVGIAATLYGHPEVTAFVNLGAKYIQDKLKPTGAAAKKRDAFGVEPGSGLKAREEGGVLVCLPQAGGTFTSGDDDHTGRWIKKPGDRVPENYPPHVYGSFFLRQGDSANNRQQATISGQVYLLAWDWKFEDNAGYYQVFVHVKKGVLPPVIIL</sequence>
<accession>A0ABP8FKF9</accession>
<reference evidence="2" key="1">
    <citation type="journal article" date="2019" name="Int. J. Syst. Evol. Microbiol.">
        <title>The Global Catalogue of Microorganisms (GCM) 10K type strain sequencing project: providing services to taxonomists for standard genome sequencing and annotation.</title>
        <authorList>
            <consortium name="The Broad Institute Genomics Platform"/>
            <consortium name="The Broad Institute Genome Sequencing Center for Infectious Disease"/>
            <person name="Wu L."/>
            <person name="Ma J."/>
        </authorList>
    </citation>
    <scope>NUCLEOTIDE SEQUENCE [LARGE SCALE GENOMIC DNA]</scope>
    <source>
        <strain evidence="2">JCM 17664</strain>
    </source>
</reference>
<dbReference type="EMBL" id="BAABFN010000002">
    <property type="protein sequence ID" value="GAA4305873.1"/>
    <property type="molecule type" value="Genomic_DNA"/>
</dbReference>
<dbReference type="RefSeq" id="WP_344976850.1">
    <property type="nucleotide sequence ID" value="NZ_BAABFN010000002.1"/>
</dbReference>
<organism evidence="1 2">
    <name type="scientific">Compostibacter hankyongensis</name>
    <dbReference type="NCBI Taxonomy" id="1007089"/>
    <lineage>
        <taxon>Bacteria</taxon>
        <taxon>Pseudomonadati</taxon>
        <taxon>Bacteroidota</taxon>
        <taxon>Chitinophagia</taxon>
        <taxon>Chitinophagales</taxon>
        <taxon>Chitinophagaceae</taxon>
        <taxon>Compostibacter</taxon>
    </lineage>
</organism>